<dbReference type="InterPro" id="IPR032675">
    <property type="entry name" value="LRR_dom_sf"/>
</dbReference>
<accession>A0A9P5U4H0</accession>
<evidence type="ECO:0000313" key="1">
    <source>
        <dbReference type="EMBL" id="KAF9065926.1"/>
    </source>
</evidence>
<dbReference type="Proteomes" id="UP000772434">
    <property type="component" value="Unassembled WGS sequence"/>
</dbReference>
<dbReference type="EMBL" id="JADNRY010000095">
    <property type="protein sequence ID" value="KAF9065926.1"/>
    <property type="molecule type" value="Genomic_DNA"/>
</dbReference>
<evidence type="ECO:0000313" key="2">
    <source>
        <dbReference type="Proteomes" id="UP000772434"/>
    </source>
</evidence>
<comment type="caution">
    <text evidence="1">The sequence shown here is derived from an EMBL/GenBank/DDBJ whole genome shotgun (WGS) entry which is preliminary data.</text>
</comment>
<name>A0A9P5U4H0_9AGAR</name>
<keyword evidence="2" id="KW-1185">Reference proteome</keyword>
<dbReference type="Gene3D" id="3.80.10.10">
    <property type="entry name" value="Ribonuclease Inhibitor"/>
    <property type="match status" value="1"/>
</dbReference>
<feature type="non-terminal residue" evidence="1">
    <location>
        <position position="493"/>
    </location>
</feature>
<dbReference type="AlphaFoldDB" id="A0A9P5U4H0"/>
<sequence>YTFSSVLALCSNCDVIAIICSEVSSRKDLLSLGLASKKFLGPALDVLWKNMSSIKPLLCVLPEATLVNGKKVFLRPIAPSSWDRLHFYTSRVREFNEPRWINERTIPPSVYAYLGQGKPIFPRLRTLQLTHRSCNSSSFTLFLATSLQVVSWPCDLPRFSFESDSRSEFDLGSSLALLVSKSPGLKSLTLKSYTYSGLSLSLSCLRALENLNVMALSHLEMGFIQTVALLPRLTYLSLSLPAGIFLDYTGVEIGFPSLTKFQLKGSPLDLHKLLAALRPQALQDLTLHWEFEDVADPPLADFAAVTCILPSFPFLRRLRIVQQSRSFSPGDLDELQLWSIFEPLLELKRLEYLDYSTPLPLSDQNTARISHAWPHLEDLDLDLCSIGDLPPLQSLIHFARHCPKLKVLSYPIQLGATLSAVIQIPPTVLMHPLTHFWCDVEDDTMNATAIALGLHQIFPNLVQAGGAGDGWAEVEGILKSFIFLRNQNRQLQE</sequence>
<gene>
    <name evidence="1" type="ORF">BDP27DRAFT_1331297</name>
</gene>
<dbReference type="InterPro" id="IPR001611">
    <property type="entry name" value="Leu-rich_rpt"/>
</dbReference>
<dbReference type="SUPFAM" id="SSF52047">
    <property type="entry name" value="RNI-like"/>
    <property type="match status" value="1"/>
</dbReference>
<proteinExistence type="predicted"/>
<dbReference type="OrthoDB" id="2663142at2759"/>
<dbReference type="PROSITE" id="PS51450">
    <property type="entry name" value="LRR"/>
    <property type="match status" value="1"/>
</dbReference>
<reference evidence="1" key="1">
    <citation type="submission" date="2020-11" db="EMBL/GenBank/DDBJ databases">
        <authorList>
            <consortium name="DOE Joint Genome Institute"/>
            <person name="Ahrendt S."/>
            <person name="Riley R."/>
            <person name="Andreopoulos W."/>
            <person name="Labutti K."/>
            <person name="Pangilinan J."/>
            <person name="Ruiz-Duenas F.J."/>
            <person name="Barrasa J.M."/>
            <person name="Sanchez-Garcia M."/>
            <person name="Camarero S."/>
            <person name="Miyauchi S."/>
            <person name="Serrano A."/>
            <person name="Linde D."/>
            <person name="Babiker R."/>
            <person name="Drula E."/>
            <person name="Ayuso-Fernandez I."/>
            <person name="Pacheco R."/>
            <person name="Padilla G."/>
            <person name="Ferreira P."/>
            <person name="Barriuso J."/>
            <person name="Kellner H."/>
            <person name="Castanera R."/>
            <person name="Alfaro M."/>
            <person name="Ramirez L."/>
            <person name="Pisabarro A.G."/>
            <person name="Kuo A."/>
            <person name="Tritt A."/>
            <person name="Lipzen A."/>
            <person name="He G."/>
            <person name="Yan M."/>
            <person name="Ng V."/>
            <person name="Cullen D."/>
            <person name="Martin F."/>
            <person name="Rosso M.-N."/>
            <person name="Henrissat B."/>
            <person name="Hibbett D."/>
            <person name="Martinez A.T."/>
            <person name="Grigoriev I.V."/>
        </authorList>
    </citation>
    <scope>NUCLEOTIDE SEQUENCE</scope>
    <source>
        <strain evidence="1">AH 40177</strain>
    </source>
</reference>
<protein>
    <submittedName>
        <fullName evidence="1">Uncharacterized protein</fullName>
    </submittedName>
</protein>
<organism evidence="1 2">
    <name type="scientific">Rhodocollybia butyracea</name>
    <dbReference type="NCBI Taxonomy" id="206335"/>
    <lineage>
        <taxon>Eukaryota</taxon>
        <taxon>Fungi</taxon>
        <taxon>Dikarya</taxon>
        <taxon>Basidiomycota</taxon>
        <taxon>Agaricomycotina</taxon>
        <taxon>Agaricomycetes</taxon>
        <taxon>Agaricomycetidae</taxon>
        <taxon>Agaricales</taxon>
        <taxon>Marasmiineae</taxon>
        <taxon>Omphalotaceae</taxon>
        <taxon>Rhodocollybia</taxon>
    </lineage>
</organism>